<sequence length="82" mass="9364">MGNPHAKTYINITLHIQQWWLISLYELTSYAQIIKGRKTRDGKSCIQRTHESVWHLVGENMPDWGTVAVHGTDPIQPHISTG</sequence>
<proteinExistence type="predicted"/>
<evidence type="ECO:0000313" key="1">
    <source>
        <dbReference type="EMBL" id="MEQ2194181.1"/>
    </source>
</evidence>
<keyword evidence="2" id="KW-1185">Reference proteome</keyword>
<evidence type="ECO:0000313" key="2">
    <source>
        <dbReference type="Proteomes" id="UP001434883"/>
    </source>
</evidence>
<gene>
    <name evidence="1" type="ORF">XENOCAPTIV_024947</name>
</gene>
<dbReference type="Proteomes" id="UP001434883">
    <property type="component" value="Unassembled WGS sequence"/>
</dbReference>
<comment type="caution">
    <text evidence="1">The sequence shown here is derived from an EMBL/GenBank/DDBJ whole genome shotgun (WGS) entry which is preliminary data.</text>
</comment>
<dbReference type="EMBL" id="JAHRIN010008996">
    <property type="protein sequence ID" value="MEQ2194181.1"/>
    <property type="molecule type" value="Genomic_DNA"/>
</dbReference>
<accession>A0ABV0QFI9</accession>
<reference evidence="1 2" key="1">
    <citation type="submission" date="2021-06" db="EMBL/GenBank/DDBJ databases">
        <authorList>
            <person name="Palmer J.M."/>
        </authorList>
    </citation>
    <scope>NUCLEOTIDE SEQUENCE [LARGE SCALE GENOMIC DNA]</scope>
    <source>
        <strain evidence="1 2">XC_2019</strain>
        <tissue evidence="1">Muscle</tissue>
    </source>
</reference>
<organism evidence="1 2">
    <name type="scientific">Xenoophorus captivus</name>
    <dbReference type="NCBI Taxonomy" id="1517983"/>
    <lineage>
        <taxon>Eukaryota</taxon>
        <taxon>Metazoa</taxon>
        <taxon>Chordata</taxon>
        <taxon>Craniata</taxon>
        <taxon>Vertebrata</taxon>
        <taxon>Euteleostomi</taxon>
        <taxon>Actinopterygii</taxon>
        <taxon>Neopterygii</taxon>
        <taxon>Teleostei</taxon>
        <taxon>Neoteleostei</taxon>
        <taxon>Acanthomorphata</taxon>
        <taxon>Ovalentaria</taxon>
        <taxon>Atherinomorphae</taxon>
        <taxon>Cyprinodontiformes</taxon>
        <taxon>Goodeidae</taxon>
        <taxon>Xenoophorus</taxon>
    </lineage>
</organism>
<protein>
    <submittedName>
        <fullName evidence="1">Uncharacterized protein</fullName>
    </submittedName>
</protein>
<name>A0ABV0QFI9_9TELE</name>